<dbReference type="Proteomes" id="UP000324159">
    <property type="component" value="Unassembled WGS sequence"/>
</dbReference>
<comment type="caution">
    <text evidence="1">The sequence shown here is derived from an EMBL/GenBank/DDBJ whole genome shotgun (WGS) entry which is preliminary data.</text>
</comment>
<keyword evidence="2" id="KW-1185">Reference proteome</keyword>
<dbReference type="EMBL" id="VNIB01000006">
    <property type="protein sequence ID" value="TYO98439.1"/>
    <property type="molecule type" value="Genomic_DNA"/>
</dbReference>
<protein>
    <submittedName>
        <fullName evidence="1">Uncharacterized protein</fullName>
    </submittedName>
</protein>
<proteinExistence type="predicted"/>
<name>A0A5D3WLM8_9BACT</name>
<dbReference type="AlphaFoldDB" id="A0A5D3WLM8"/>
<gene>
    <name evidence="1" type="ORF">EDC39_10638</name>
</gene>
<accession>A0A5D3WLM8</accession>
<evidence type="ECO:0000313" key="1">
    <source>
        <dbReference type="EMBL" id="TYO98439.1"/>
    </source>
</evidence>
<organism evidence="1 2">
    <name type="scientific">Geothermobacter ehrlichii</name>
    <dbReference type="NCBI Taxonomy" id="213224"/>
    <lineage>
        <taxon>Bacteria</taxon>
        <taxon>Pseudomonadati</taxon>
        <taxon>Thermodesulfobacteriota</taxon>
        <taxon>Desulfuromonadia</taxon>
        <taxon>Desulfuromonadales</taxon>
        <taxon>Geothermobacteraceae</taxon>
        <taxon>Geothermobacter</taxon>
    </lineage>
</organism>
<evidence type="ECO:0000313" key="2">
    <source>
        <dbReference type="Proteomes" id="UP000324159"/>
    </source>
</evidence>
<sequence>MGKRAVIGVNHDIVETGFFCPTCSGGVIVDQLINIGSRKLTRFNLRIGKTREGCSRNRLIFSIVPRIGDGACMEKLNSGESSTLFNGISQVCQPTFDLIAINGKLTDKPPPIKPYIGGHNTDGRRTTLGFSVVIVDSPLIYRTVRIGMSFNIWGLKDSVLEI</sequence>
<reference evidence="1 2" key="1">
    <citation type="submission" date="2019-07" db="EMBL/GenBank/DDBJ databases">
        <title>Genomic Encyclopedia of Type Strains, Phase IV (KMG-IV): sequencing the most valuable type-strain genomes for metagenomic binning, comparative biology and taxonomic classification.</title>
        <authorList>
            <person name="Goeker M."/>
        </authorList>
    </citation>
    <scope>NUCLEOTIDE SEQUENCE [LARGE SCALE GENOMIC DNA]</scope>
    <source>
        <strain evidence="1 2">SS015</strain>
    </source>
</reference>